<dbReference type="PANTHER" id="PTHR34211">
    <property type="entry name" value="CALCINEURIN-LIKE METALLO-PHOSPHOESTERASE SUPERFAMILY PROTEIN"/>
    <property type="match status" value="1"/>
</dbReference>
<evidence type="ECO:0000313" key="4">
    <source>
        <dbReference type="Proteomes" id="UP000288246"/>
    </source>
</evidence>
<dbReference type="Proteomes" id="UP000288246">
    <property type="component" value="Unassembled WGS sequence"/>
</dbReference>
<proteinExistence type="predicted"/>
<feature type="compositionally biased region" description="Gly residues" evidence="1">
    <location>
        <begin position="311"/>
        <end position="326"/>
    </location>
</feature>
<feature type="transmembrane region" description="Helical" evidence="2">
    <location>
        <begin position="455"/>
        <end position="478"/>
    </location>
</feature>
<feature type="transmembrane region" description="Helical" evidence="2">
    <location>
        <begin position="515"/>
        <end position="542"/>
    </location>
</feature>
<dbReference type="EMBL" id="BHYL01000030">
    <property type="protein sequence ID" value="GCD18792.1"/>
    <property type="molecule type" value="Genomic_DNA"/>
</dbReference>
<evidence type="ECO:0000256" key="1">
    <source>
        <dbReference type="SAM" id="MobiDB-lite"/>
    </source>
</evidence>
<accession>A0A401UW03</accession>
<gene>
    <name evidence="3" type="ORF">CTKZ_03540</name>
</gene>
<evidence type="ECO:0000256" key="2">
    <source>
        <dbReference type="SAM" id="Phobius"/>
    </source>
</evidence>
<dbReference type="RefSeq" id="WP_124341347.1">
    <property type="nucleotide sequence ID" value="NZ_BHYL01000030.1"/>
</dbReference>
<sequence>MRRRDLVPRSSDLGFVPSPQVRWLDPPELARTALKVALASVFTAYGDRREVQAALPGGLVEPAHRPEGDLWLDFVADLGDGFDATYTVATLLAQPELKVAGPGGPLALPRGHVLVMGGDEVYPAASARGYEHRTTGPYGAALPAPGPGAALDATTEPTLLAIPGNHDWYDGLTAWLRVFTCGASVGAWRTVQRRSYFAVRLAPGWWLLGLDSQLDEYIDEPQLDYFRTHVTAHLRPGDAVVVCAAEPAWAKAGHDPDAFNQLHFFEREVVRYRQVPGRREREDTGAHVRLWLSGDQHLYSRYASRAPGAAAPGGPGGPGGASGGAGGVGAVDPRAVQAVTCGLGGAYLGDTDQLVDHLVLPPPGSRMRTKDSPGTPFDRVGPTYPDQARSRRWRRRIANPLSPYWAGRRNVGLLATAGVVQLLVVGCLAGLLGVLRGGSPTLLRGPFADVAEAALAAAAWVLGLLLLHLVLATVLPGGRLARLVPATTGVGLQLVAALVVLVAAVAVPWPAWSPALTATLVVPFVVVLGALLGTQAFALLLLSRRTGVVAGWQMSGQAVTDHKGFLRLCLRTDGRLEIYPLVVDTVCRRWDVDTRDGASRPVPADGPPAVRLLEDPIVVAQEGFMS</sequence>
<dbReference type="AlphaFoldDB" id="A0A401UW03"/>
<evidence type="ECO:0000313" key="3">
    <source>
        <dbReference type="EMBL" id="GCD18792.1"/>
    </source>
</evidence>
<organism evidence="3 4">
    <name type="scientific">Cellulomonas algicola</name>
    <dbReference type="NCBI Taxonomy" id="2071633"/>
    <lineage>
        <taxon>Bacteria</taxon>
        <taxon>Bacillati</taxon>
        <taxon>Actinomycetota</taxon>
        <taxon>Actinomycetes</taxon>
        <taxon>Micrococcales</taxon>
        <taxon>Cellulomonadaceae</taxon>
        <taxon>Cellulomonas</taxon>
    </lineage>
</organism>
<dbReference type="OrthoDB" id="500534at2"/>
<feature type="region of interest" description="Disordered" evidence="1">
    <location>
        <begin position="306"/>
        <end position="326"/>
    </location>
</feature>
<keyword evidence="4" id="KW-1185">Reference proteome</keyword>
<protein>
    <recommendedName>
        <fullName evidence="5">Calcineurin-like phosphoesterase domain-containing protein</fullName>
    </recommendedName>
</protein>
<reference evidence="3 4" key="1">
    <citation type="submission" date="2018-11" db="EMBL/GenBank/DDBJ databases">
        <title>Draft genome sequence of Cellulomonas takizawaensis strain TKZ-21.</title>
        <authorList>
            <person name="Yamamura H."/>
            <person name="Hayashi T."/>
            <person name="Hamada M."/>
            <person name="Serisawa Y."/>
            <person name="Matsuyama K."/>
            <person name="Nakagawa Y."/>
            <person name="Otoguro M."/>
            <person name="Yanagida F."/>
            <person name="Hayakawa M."/>
        </authorList>
    </citation>
    <scope>NUCLEOTIDE SEQUENCE [LARGE SCALE GENOMIC DNA]</scope>
    <source>
        <strain evidence="3 4">TKZ-21</strain>
    </source>
</reference>
<comment type="caution">
    <text evidence="3">The sequence shown here is derived from an EMBL/GenBank/DDBJ whole genome shotgun (WGS) entry which is preliminary data.</text>
</comment>
<feature type="region of interest" description="Disordered" evidence="1">
    <location>
        <begin position="362"/>
        <end position="385"/>
    </location>
</feature>
<feature type="transmembrane region" description="Helical" evidence="2">
    <location>
        <begin position="411"/>
        <end position="435"/>
    </location>
</feature>
<keyword evidence="2" id="KW-0812">Transmembrane</keyword>
<name>A0A401UW03_9CELL</name>
<keyword evidence="2" id="KW-1133">Transmembrane helix</keyword>
<feature type="transmembrane region" description="Helical" evidence="2">
    <location>
        <begin position="490"/>
        <end position="509"/>
    </location>
</feature>
<keyword evidence="2" id="KW-0472">Membrane</keyword>
<evidence type="ECO:0008006" key="5">
    <source>
        <dbReference type="Google" id="ProtNLM"/>
    </source>
</evidence>
<dbReference type="SUPFAM" id="SSF56300">
    <property type="entry name" value="Metallo-dependent phosphatases"/>
    <property type="match status" value="1"/>
</dbReference>
<dbReference type="InterPro" id="IPR029052">
    <property type="entry name" value="Metallo-depent_PP-like"/>
</dbReference>
<dbReference type="PANTHER" id="PTHR34211:SF3">
    <property type="entry name" value="CALCINEURIN-LIKE METALLO-PHOSPHOESTERASE SUPERFAMILY PROTEIN"/>
    <property type="match status" value="1"/>
</dbReference>